<keyword evidence="4" id="KW-0255">Endonuclease</keyword>
<feature type="domain" description="HNH nuclease" evidence="3">
    <location>
        <begin position="334"/>
        <end position="386"/>
    </location>
</feature>
<evidence type="ECO:0000313" key="4">
    <source>
        <dbReference type="EMBL" id="GLL10995.1"/>
    </source>
</evidence>
<name>A0A9W6L1A3_9PSEU</name>
<keyword evidence="4" id="KW-0540">Nuclease</keyword>
<dbReference type="SMART" id="SM00507">
    <property type="entry name" value="HNHc"/>
    <property type="match status" value="1"/>
</dbReference>
<evidence type="ECO:0000313" key="5">
    <source>
        <dbReference type="Proteomes" id="UP001143463"/>
    </source>
</evidence>
<accession>A0A9W6L1A3</accession>
<dbReference type="EMBL" id="BSFQ01000006">
    <property type="protein sequence ID" value="GLL10995.1"/>
    <property type="molecule type" value="Genomic_DNA"/>
</dbReference>
<dbReference type="CDD" id="cd00085">
    <property type="entry name" value="HNHc"/>
    <property type="match status" value="1"/>
</dbReference>
<dbReference type="AlphaFoldDB" id="A0A9W6L1A3"/>
<dbReference type="GO" id="GO:0003676">
    <property type="term" value="F:nucleic acid binding"/>
    <property type="evidence" value="ECO:0007669"/>
    <property type="project" value="InterPro"/>
</dbReference>
<protein>
    <submittedName>
        <fullName evidence="4">HNH endonuclease</fullName>
    </submittedName>
</protein>
<dbReference type="Pfam" id="PF02720">
    <property type="entry name" value="DUF222"/>
    <property type="match status" value="1"/>
</dbReference>
<comment type="caution">
    <text evidence="4">The sequence shown here is derived from an EMBL/GenBank/DDBJ whole genome shotgun (WGS) entry which is preliminary data.</text>
</comment>
<evidence type="ECO:0000256" key="2">
    <source>
        <dbReference type="SAM" id="MobiDB-lite"/>
    </source>
</evidence>
<dbReference type="GO" id="GO:0008270">
    <property type="term" value="F:zinc ion binding"/>
    <property type="evidence" value="ECO:0007669"/>
    <property type="project" value="InterPro"/>
</dbReference>
<evidence type="ECO:0000259" key="3">
    <source>
        <dbReference type="SMART" id="SM00507"/>
    </source>
</evidence>
<keyword evidence="4" id="KW-0378">Hydrolase</keyword>
<organism evidence="4 5">
    <name type="scientific">Pseudonocardia halophobica</name>
    <dbReference type="NCBI Taxonomy" id="29401"/>
    <lineage>
        <taxon>Bacteria</taxon>
        <taxon>Bacillati</taxon>
        <taxon>Actinomycetota</taxon>
        <taxon>Actinomycetes</taxon>
        <taxon>Pseudonocardiales</taxon>
        <taxon>Pseudonocardiaceae</taxon>
        <taxon>Pseudonocardia</taxon>
    </lineage>
</organism>
<dbReference type="InterPro" id="IPR003615">
    <property type="entry name" value="HNH_nuc"/>
</dbReference>
<comment type="similarity">
    <text evidence="1">Belongs to the Rv1128c/1148c/1588c/1702c/1945/3466 family.</text>
</comment>
<evidence type="ECO:0000256" key="1">
    <source>
        <dbReference type="ARBA" id="ARBA00023450"/>
    </source>
</evidence>
<gene>
    <name evidence="4" type="ORF">GCM10017577_21360</name>
</gene>
<dbReference type="Proteomes" id="UP001143463">
    <property type="component" value="Unassembled WGS sequence"/>
</dbReference>
<dbReference type="InterPro" id="IPR002711">
    <property type="entry name" value="HNH"/>
</dbReference>
<sequence>MDVTGWAEMAHEELLAAVADAQLARNAIDARMLAAVAELESRGLAPEHGYRDTADMLQSVQRVPVAVARARVRAARAVVPERSLLGEELPAELPSTALGLAAAEISFEHVRVIQQTIAALPAHLEADHRKPLERDLAELGRTLDPEALRRAGKHALALLDPDGPRPRDGAPARTRLRFMPRGEGFEARGWFDRESAAVVRTALSPLSELVPEHGPGECEETGCEHLPGERRPDPRSIAEREGDALVELCRRMLDSGALPIDGGARPQVTVTIPLTELRGSGAGLLSFGDGTLASAIKAEDARRWACDAAIVPIVLGSRGEPLDVGRRSRLVTPALRRALEQRDGGCAQPGCSIPAQWTAAHHIEHWSKGGSTCLENLVLLCPRHHRLVHRGEWTIMMEDGLPVFHPPWWAGGRPSRNLLHRPDLIGRVDEPALPSRGERALALLD</sequence>
<reference evidence="4" key="1">
    <citation type="journal article" date="2014" name="Int. J. Syst. Evol. Microbiol.">
        <title>Complete genome sequence of Corynebacterium casei LMG S-19264T (=DSM 44701T), isolated from a smear-ripened cheese.</title>
        <authorList>
            <consortium name="US DOE Joint Genome Institute (JGI-PGF)"/>
            <person name="Walter F."/>
            <person name="Albersmeier A."/>
            <person name="Kalinowski J."/>
            <person name="Ruckert C."/>
        </authorList>
    </citation>
    <scope>NUCLEOTIDE SEQUENCE</scope>
    <source>
        <strain evidence="4">VKM Ac-1069</strain>
    </source>
</reference>
<proteinExistence type="inferred from homology"/>
<keyword evidence="5" id="KW-1185">Reference proteome</keyword>
<reference evidence="4" key="2">
    <citation type="submission" date="2023-01" db="EMBL/GenBank/DDBJ databases">
        <authorList>
            <person name="Sun Q."/>
            <person name="Evtushenko L."/>
        </authorList>
    </citation>
    <scope>NUCLEOTIDE SEQUENCE</scope>
    <source>
        <strain evidence="4">VKM Ac-1069</strain>
    </source>
</reference>
<dbReference type="Gene3D" id="1.10.30.50">
    <property type="match status" value="1"/>
</dbReference>
<dbReference type="GO" id="GO:0004519">
    <property type="term" value="F:endonuclease activity"/>
    <property type="evidence" value="ECO:0007669"/>
    <property type="project" value="UniProtKB-KW"/>
</dbReference>
<dbReference type="InterPro" id="IPR003870">
    <property type="entry name" value="DUF222"/>
</dbReference>
<dbReference type="Pfam" id="PF01844">
    <property type="entry name" value="HNH"/>
    <property type="match status" value="1"/>
</dbReference>
<feature type="region of interest" description="Disordered" evidence="2">
    <location>
        <begin position="210"/>
        <end position="236"/>
    </location>
</feature>